<keyword evidence="7 10" id="KW-0546">Nucleotide metabolism</keyword>
<dbReference type="GO" id="GO:0046872">
    <property type="term" value="F:metal ion binding"/>
    <property type="evidence" value="ECO:0007669"/>
    <property type="project" value="UniProtKB-KW"/>
</dbReference>
<dbReference type="InterPro" id="IPR029001">
    <property type="entry name" value="ITPase-like_fam"/>
</dbReference>
<comment type="cofactor">
    <cofactor evidence="10">
        <name>Mg(2+)</name>
        <dbReference type="ChEBI" id="CHEBI:18420"/>
    </cofactor>
    <text evidence="10">Binds 1 Mg(2+) ion per subunit.</text>
</comment>
<feature type="binding site" evidence="10">
    <location>
        <position position="68"/>
    </location>
    <ligand>
        <name>Mg(2+)</name>
        <dbReference type="ChEBI" id="CHEBI:18420"/>
    </ligand>
</feature>
<comment type="catalytic activity">
    <reaction evidence="8 10">
        <text>dITP + H2O = dIMP + diphosphate + H(+)</text>
        <dbReference type="Rhea" id="RHEA:28342"/>
        <dbReference type="ChEBI" id="CHEBI:15377"/>
        <dbReference type="ChEBI" id="CHEBI:15378"/>
        <dbReference type="ChEBI" id="CHEBI:33019"/>
        <dbReference type="ChEBI" id="CHEBI:61194"/>
        <dbReference type="ChEBI" id="CHEBI:61382"/>
        <dbReference type="EC" id="3.6.1.66"/>
    </reaction>
</comment>
<name>A0A7K1YB16_9SPHI</name>
<keyword evidence="3 10" id="KW-0479">Metal-binding</keyword>
<dbReference type="GO" id="GO:0009117">
    <property type="term" value="P:nucleotide metabolic process"/>
    <property type="evidence" value="ECO:0007669"/>
    <property type="project" value="UniProtKB-KW"/>
</dbReference>
<dbReference type="Pfam" id="PF01725">
    <property type="entry name" value="Ham1p_like"/>
    <property type="match status" value="1"/>
</dbReference>
<dbReference type="GO" id="GO:0005829">
    <property type="term" value="C:cytosol"/>
    <property type="evidence" value="ECO:0007669"/>
    <property type="project" value="TreeGrafter"/>
</dbReference>
<dbReference type="Proteomes" id="UP000466586">
    <property type="component" value="Unassembled WGS sequence"/>
</dbReference>
<evidence type="ECO:0000256" key="7">
    <source>
        <dbReference type="ARBA" id="ARBA00023080"/>
    </source>
</evidence>
<evidence type="ECO:0000256" key="3">
    <source>
        <dbReference type="ARBA" id="ARBA00022723"/>
    </source>
</evidence>
<feature type="binding site" evidence="10">
    <location>
        <begin position="7"/>
        <end position="12"/>
    </location>
    <ligand>
        <name>substrate</name>
    </ligand>
</feature>
<dbReference type="PANTHER" id="PTHR11067:SF9">
    <property type="entry name" value="INOSINE TRIPHOSPHATE PYROPHOSPHATASE"/>
    <property type="match status" value="1"/>
</dbReference>
<proteinExistence type="inferred from homology"/>
<evidence type="ECO:0000256" key="4">
    <source>
        <dbReference type="ARBA" id="ARBA00022741"/>
    </source>
</evidence>
<dbReference type="PANTHER" id="PTHR11067">
    <property type="entry name" value="INOSINE TRIPHOSPHATE PYROPHOSPHATASE/HAM1 PROTEIN"/>
    <property type="match status" value="1"/>
</dbReference>
<dbReference type="FunFam" id="3.90.950.10:FF:000001">
    <property type="entry name" value="dITP/XTP pyrophosphatase"/>
    <property type="match status" value="1"/>
</dbReference>
<dbReference type="AlphaFoldDB" id="A0A7K1YB16"/>
<sequence length="191" mass="21430">MILVFATNNEHKLAEVQALIGDKFQLRTLKDINCLDDIPETGNTFEENAIQKTEYIYKAHHINCFADDSGLEVEALNGAPGVYSARYSGSRDSETNLQLVLEKLKGSENRKANFRSVISLMLDGKQHLFEGAVHGTIRNEKAGDDGFGYDPIFQPDGYDITFAEMNAEEKNRISHRGIAIRKMVEYLKTLA</sequence>
<comment type="subunit">
    <text evidence="2 10">Homodimer.</text>
</comment>
<reference evidence="12 13" key="1">
    <citation type="submission" date="2019-11" db="EMBL/GenBank/DDBJ databases">
        <title>Pedobacter sp. HMF7647 Genome sequencing and assembly.</title>
        <authorList>
            <person name="Kang H."/>
            <person name="Kim H."/>
            <person name="Joh K."/>
        </authorList>
    </citation>
    <scope>NUCLEOTIDE SEQUENCE [LARGE SCALE GENOMIC DNA]</scope>
    <source>
        <strain evidence="12 13">HMF7647</strain>
    </source>
</reference>
<evidence type="ECO:0000256" key="11">
    <source>
        <dbReference type="RuleBase" id="RU003781"/>
    </source>
</evidence>
<feature type="binding site" evidence="10">
    <location>
        <position position="69"/>
    </location>
    <ligand>
        <name>substrate</name>
    </ligand>
</feature>
<dbReference type="InterPro" id="IPR020922">
    <property type="entry name" value="dITP/XTP_pyrophosphatase"/>
</dbReference>
<comment type="caution">
    <text evidence="12">The sequence shown here is derived from an EMBL/GenBank/DDBJ whole genome shotgun (WGS) entry which is preliminary data.</text>
</comment>
<comment type="similarity">
    <text evidence="1 10 11">Belongs to the HAM1 NTPase family.</text>
</comment>
<dbReference type="GO" id="GO:0036222">
    <property type="term" value="F:XTP diphosphatase activity"/>
    <property type="evidence" value="ECO:0007669"/>
    <property type="project" value="UniProtKB-UniRule"/>
</dbReference>
<dbReference type="NCBIfam" id="TIGR00042">
    <property type="entry name" value="RdgB/HAM1 family non-canonical purine NTP pyrophosphatase"/>
    <property type="match status" value="1"/>
</dbReference>
<dbReference type="EC" id="3.6.1.66" evidence="10"/>
<evidence type="ECO:0000256" key="8">
    <source>
        <dbReference type="ARBA" id="ARBA00051875"/>
    </source>
</evidence>
<evidence type="ECO:0000256" key="5">
    <source>
        <dbReference type="ARBA" id="ARBA00022801"/>
    </source>
</evidence>
<evidence type="ECO:0000256" key="9">
    <source>
        <dbReference type="ARBA" id="ARBA00052017"/>
    </source>
</evidence>
<evidence type="ECO:0000256" key="10">
    <source>
        <dbReference type="HAMAP-Rule" id="MF_01405"/>
    </source>
</evidence>
<dbReference type="GO" id="GO:0009146">
    <property type="term" value="P:purine nucleoside triphosphate catabolic process"/>
    <property type="evidence" value="ECO:0007669"/>
    <property type="project" value="UniProtKB-UniRule"/>
</dbReference>
<dbReference type="Gene3D" id="3.90.950.10">
    <property type="match status" value="1"/>
</dbReference>
<evidence type="ECO:0000313" key="13">
    <source>
        <dbReference type="Proteomes" id="UP000466586"/>
    </source>
</evidence>
<dbReference type="GO" id="GO:0017111">
    <property type="term" value="F:ribonucleoside triphosphate phosphatase activity"/>
    <property type="evidence" value="ECO:0007669"/>
    <property type="project" value="InterPro"/>
</dbReference>
<comment type="catalytic activity">
    <reaction evidence="9 10">
        <text>XTP + H2O = XMP + diphosphate + H(+)</text>
        <dbReference type="Rhea" id="RHEA:28610"/>
        <dbReference type="ChEBI" id="CHEBI:15377"/>
        <dbReference type="ChEBI" id="CHEBI:15378"/>
        <dbReference type="ChEBI" id="CHEBI:33019"/>
        <dbReference type="ChEBI" id="CHEBI:57464"/>
        <dbReference type="ChEBI" id="CHEBI:61314"/>
        <dbReference type="EC" id="3.6.1.66"/>
    </reaction>
</comment>
<keyword evidence="6 10" id="KW-0460">Magnesium</keyword>
<keyword evidence="4 10" id="KW-0547">Nucleotide-binding</keyword>
<dbReference type="EMBL" id="WVHT01000005">
    <property type="protein sequence ID" value="MXV51773.1"/>
    <property type="molecule type" value="Genomic_DNA"/>
</dbReference>
<dbReference type="RefSeq" id="WP_160844951.1">
    <property type="nucleotide sequence ID" value="NZ_WVHT01000005.1"/>
</dbReference>
<dbReference type="HAMAP" id="MF_01405">
    <property type="entry name" value="Non_canon_purine_NTPase"/>
    <property type="match status" value="1"/>
</dbReference>
<feature type="binding site" evidence="10">
    <location>
        <position position="170"/>
    </location>
    <ligand>
        <name>substrate</name>
    </ligand>
</feature>
<organism evidence="12 13">
    <name type="scientific">Hufsiella arboris</name>
    <dbReference type="NCBI Taxonomy" id="2695275"/>
    <lineage>
        <taxon>Bacteria</taxon>
        <taxon>Pseudomonadati</taxon>
        <taxon>Bacteroidota</taxon>
        <taxon>Sphingobacteriia</taxon>
        <taxon>Sphingobacteriales</taxon>
        <taxon>Sphingobacteriaceae</taxon>
        <taxon>Hufsiella</taxon>
    </lineage>
</organism>
<gene>
    <name evidence="12" type="ORF">GS399_12380</name>
</gene>
<comment type="caution">
    <text evidence="10">Lacks conserved residue(s) required for the propagation of feature annotation.</text>
</comment>
<evidence type="ECO:0000256" key="1">
    <source>
        <dbReference type="ARBA" id="ARBA00008023"/>
    </source>
</evidence>
<evidence type="ECO:0000256" key="6">
    <source>
        <dbReference type="ARBA" id="ARBA00022842"/>
    </source>
</evidence>
<dbReference type="GO" id="GO:0036220">
    <property type="term" value="F:ITP diphosphatase activity"/>
    <property type="evidence" value="ECO:0007669"/>
    <property type="project" value="UniProtKB-UniRule"/>
</dbReference>
<keyword evidence="13" id="KW-1185">Reference proteome</keyword>
<comment type="function">
    <text evidence="10">Pyrophosphatase that catalyzes the hydrolysis of nucleoside triphosphates to their monophosphate derivatives, with a high preference for the non-canonical purine nucleotides XTP (xanthosine triphosphate), dITP (deoxyinosine triphosphate) and ITP. Seems to function as a house-cleaning enzyme that removes non-canonical purine nucleotides from the nucleotide pool, thus preventing their incorporation into DNA/RNA and avoiding chromosomal lesions.</text>
</comment>
<dbReference type="NCBIfam" id="NF011398">
    <property type="entry name" value="PRK14823.1"/>
    <property type="match status" value="1"/>
</dbReference>
<evidence type="ECO:0000256" key="2">
    <source>
        <dbReference type="ARBA" id="ARBA00011738"/>
    </source>
</evidence>
<dbReference type="InterPro" id="IPR002637">
    <property type="entry name" value="RdgB/HAM1"/>
</dbReference>
<evidence type="ECO:0000313" key="12">
    <source>
        <dbReference type="EMBL" id="MXV51773.1"/>
    </source>
</evidence>
<protein>
    <recommendedName>
        <fullName evidence="10">dITP/XTP pyrophosphatase</fullName>
        <ecNumber evidence="10">3.6.1.66</ecNumber>
    </recommendedName>
    <alternativeName>
        <fullName evidence="10">Non-canonical purine NTP pyrophosphatase</fullName>
    </alternativeName>
    <alternativeName>
        <fullName evidence="10">Non-standard purine NTP pyrophosphatase</fullName>
    </alternativeName>
    <alternativeName>
        <fullName evidence="10">Nucleoside-triphosphate diphosphatase</fullName>
    </alternativeName>
    <alternativeName>
        <fullName evidence="10">Nucleoside-triphosphate pyrophosphatase</fullName>
        <shortName evidence="10">NTPase</shortName>
    </alternativeName>
</protein>
<feature type="active site" description="Proton acceptor" evidence="10">
    <location>
        <position position="68"/>
    </location>
</feature>
<comment type="catalytic activity">
    <reaction evidence="10">
        <text>ITP + H2O = IMP + diphosphate + H(+)</text>
        <dbReference type="Rhea" id="RHEA:29399"/>
        <dbReference type="ChEBI" id="CHEBI:15377"/>
        <dbReference type="ChEBI" id="CHEBI:15378"/>
        <dbReference type="ChEBI" id="CHEBI:33019"/>
        <dbReference type="ChEBI" id="CHEBI:58053"/>
        <dbReference type="ChEBI" id="CHEBI:61402"/>
        <dbReference type="EC" id="3.6.1.66"/>
    </reaction>
</comment>
<keyword evidence="5 10" id="KW-0378">Hydrolase</keyword>
<accession>A0A7K1YB16</accession>
<feature type="binding site" evidence="10">
    <location>
        <begin position="147"/>
        <end position="150"/>
    </location>
    <ligand>
        <name>substrate</name>
    </ligand>
</feature>
<dbReference type="SUPFAM" id="SSF52972">
    <property type="entry name" value="ITPase-like"/>
    <property type="match status" value="1"/>
</dbReference>
<feature type="binding site" evidence="10">
    <location>
        <begin position="175"/>
        <end position="176"/>
    </location>
    <ligand>
        <name>substrate</name>
    </ligand>
</feature>
<dbReference type="CDD" id="cd00515">
    <property type="entry name" value="HAM1"/>
    <property type="match status" value="1"/>
</dbReference>
<dbReference type="GO" id="GO:0000166">
    <property type="term" value="F:nucleotide binding"/>
    <property type="evidence" value="ECO:0007669"/>
    <property type="project" value="UniProtKB-KW"/>
</dbReference>
<dbReference type="GO" id="GO:0035870">
    <property type="term" value="F:dITP diphosphatase activity"/>
    <property type="evidence" value="ECO:0007669"/>
    <property type="project" value="UniProtKB-UniRule"/>
</dbReference>